<sequence>MRCSKLALLTLLGAGFAAAQKVEGDQEAIPEEAIVIDGAGETEAPVRANMTISYTILERPPYDISEFLEFETEDVATLNYTITNHEAANFTLNAVGGAIMRFENGANAANITGGRFDPSIRIGENQTVSVQQRVTFLDMKDDDYYIQPKVVVQEIAGAEGEEKQEQELPAPLTLMTIMKPPMSLFDPQFLSVQILLVAAIGAVSYFFMNYTLSGKKRSGKTSAAAAAKKQADPSSFLPEQYKK</sequence>
<proteinExistence type="inferred from homology"/>
<evidence type="ECO:0000256" key="4">
    <source>
        <dbReference type="ARBA" id="ARBA00022824"/>
    </source>
</evidence>
<evidence type="ECO:0000256" key="11">
    <source>
        <dbReference type="SAM" id="Phobius"/>
    </source>
</evidence>
<evidence type="ECO:0000256" key="7">
    <source>
        <dbReference type="ARBA" id="ARBA00037565"/>
    </source>
</evidence>
<keyword evidence="3 12" id="KW-0732">Signal</keyword>
<reference evidence="13 14" key="1">
    <citation type="journal article" date="2023" name="Elife">
        <title>Identification of key yeast species and microbe-microbe interactions impacting larval growth of Drosophila in the wild.</title>
        <authorList>
            <person name="Mure A."/>
            <person name="Sugiura Y."/>
            <person name="Maeda R."/>
            <person name="Honda K."/>
            <person name="Sakurai N."/>
            <person name="Takahashi Y."/>
            <person name="Watada M."/>
            <person name="Katoh T."/>
            <person name="Gotoh A."/>
            <person name="Gotoh Y."/>
            <person name="Taniguchi I."/>
            <person name="Nakamura K."/>
            <person name="Hayashi T."/>
            <person name="Katayama T."/>
            <person name="Uemura T."/>
            <person name="Hattori Y."/>
        </authorList>
    </citation>
    <scope>NUCLEOTIDE SEQUENCE [LARGE SCALE GENOMIC DNA]</scope>
    <source>
        <strain evidence="13 14">KH-74</strain>
    </source>
</reference>
<comment type="caution">
    <text evidence="13">The sequence shown here is derived from an EMBL/GenBank/DDBJ whole genome shotgun (WGS) entry which is preliminary data.</text>
</comment>
<evidence type="ECO:0000313" key="14">
    <source>
        <dbReference type="Proteomes" id="UP001377567"/>
    </source>
</evidence>
<dbReference type="EMBL" id="BTGD01000008">
    <property type="protein sequence ID" value="GMM56240.1"/>
    <property type="molecule type" value="Genomic_DNA"/>
</dbReference>
<organism evidence="13 14">
    <name type="scientific">Maudiozyma humilis</name>
    <name type="common">Sour dough yeast</name>
    <name type="synonym">Kazachstania humilis</name>
    <dbReference type="NCBI Taxonomy" id="51915"/>
    <lineage>
        <taxon>Eukaryota</taxon>
        <taxon>Fungi</taxon>
        <taxon>Dikarya</taxon>
        <taxon>Ascomycota</taxon>
        <taxon>Saccharomycotina</taxon>
        <taxon>Saccharomycetes</taxon>
        <taxon>Saccharomycetales</taxon>
        <taxon>Saccharomycetaceae</taxon>
        <taxon>Maudiozyma</taxon>
    </lineage>
</organism>
<evidence type="ECO:0000313" key="13">
    <source>
        <dbReference type="EMBL" id="GMM56240.1"/>
    </source>
</evidence>
<keyword evidence="5 11" id="KW-1133">Transmembrane helix</keyword>
<evidence type="ECO:0000256" key="1">
    <source>
        <dbReference type="ARBA" id="ARBA00004115"/>
    </source>
</evidence>
<evidence type="ECO:0000256" key="2">
    <source>
        <dbReference type="ARBA" id="ARBA00022692"/>
    </source>
</evidence>
<evidence type="ECO:0000256" key="9">
    <source>
        <dbReference type="ARBA" id="ARBA00040085"/>
    </source>
</evidence>
<keyword evidence="6 11" id="KW-0472">Membrane</keyword>
<evidence type="ECO:0000256" key="12">
    <source>
        <dbReference type="SAM" id="SignalP"/>
    </source>
</evidence>
<keyword evidence="2 11" id="KW-0812">Transmembrane</keyword>
<evidence type="ECO:0000256" key="10">
    <source>
        <dbReference type="SAM" id="MobiDB-lite"/>
    </source>
</evidence>
<gene>
    <name evidence="13" type="ORF">DAKH74_028560</name>
</gene>
<comment type="subcellular location">
    <subcellularLocation>
        <location evidence="1">Endoplasmic reticulum membrane</location>
        <topology evidence="1">Single-pass type I membrane protein</topology>
    </subcellularLocation>
</comment>
<comment type="function">
    <text evidence="7">Is probably involved in a pathway contributing to genomic integrity.</text>
</comment>
<dbReference type="Pfam" id="PF03896">
    <property type="entry name" value="TRAP_alpha"/>
    <property type="match status" value="1"/>
</dbReference>
<dbReference type="GO" id="GO:0005789">
    <property type="term" value="C:endoplasmic reticulum membrane"/>
    <property type="evidence" value="ECO:0007669"/>
    <property type="project" value="UniProtKB-SubCell"/>
</dbReference>
<evidence type="ECO:0000256" key="5">
    <source>
        <dbReference type="ARBA" id="ARBA00022989"/>
    </source>
</evidence>
<feature type="transmembrane region" description="Helical" evidence="11">
    <location>
        <begin position="189"/>
        <end position="208"/>
    </location>
</feature>
<dbReference type="AlphaFoldDB" id="A0AAV5RXU4"/>
<feature type="signal peptide" evidence="12">
    <location>
        <begin position="1"/>
        <end position="19"/>
    </location>
</feature>
<feature type="compositionally biased region" description="Low complexity" evidence="10">
    <location>
        <begin position="221"/>
        <end position="235"/>
    </location>
</feature>
<dbReference type="InterPro" id="IPR005595">
    <property type="entry name" value="TRAP_alpha"/>
</dbReference>
<keyword evidence="14" id="KW-1185">Reference proteome</keyword>
<evidence type="ECO:0000256" key="3">
    <source>
        <dbReference type="ARBA" id="ARBA00022729"/>
    </source>
</evidence>
<name>A0AAV5RXU4_MAUHU</name>
<comment type="similarity">
    <text evidence="8">Belongs to the IRC22 family.</text>
</comment>
<accession>A0AAV5RXU4</accession>
<dbReference type="Proteomes" id="UP001377567">
    <property type="component" value="Unassembled WGS sequence"/>
</dbReference>
<evidence type="ECO:0000256" key="6">
    <source>
        <dbReference type="ARBA" id="ARBA00023136"/>
    </source>
</evidence>
<protein>
    <recommendedName>
        <fullName evidence="9">Increased recombination centers protein 22</fullName>
    </recommendedName>
</protein>
<evidence type="ECO:0000256" key="8">
    <source>
        <dbReference type="ARBA" id="ARBA00038311"/>
    </source>
</evidence>
<feature type="chain" id="PRO_5043876434" description="Increased recombination centers protein 22" evidence="12">
    <location>
        <begin position="20"/>
        <end position="243"/>
    </location>
</feature>
<keyword evidence="4" id="KW-0256">Endoplasmic reticulum</keyword>
<feature type="region of interest" description="Disordered" evidence="10">
    <location>
        <begin position="221"/>
        <end position="243"/>
    </location>
</feature>